<dbReference type="Proteomes" id="UP000295264">
    <property type="component" value="Unassembled WGS sequence"/>
</dbReference>
<dbReference type="Pfam" id="PF03184">
    <property type="entry name" value="DDE_1"/>
    <property type="match status" value="1"/>
</dbReference>
<dbReference type="AlphaFoldDB" id="A0A484GNV2"/>
<dbReference type="PANTHER" id="PTHR19303">
    <property type="entry name" value="TRANSPOSON"/>
    <property type="match status" value="1"/>
</dbReference>
<dbReference type="GO" id="GO:0005634">
    <property type="term" value="C:nucleus"/>
    <property type="evidence" value="ECO:0007669"/>
    <property type="project" value="TreeGrafter"/>
</dbReference>
<keyword evidence="3" id="KW-1185">Reference proteome</keyword>
<feature type="non-terminal residue" evidence="2">
    <location>
        <position position="1"/>
    </location>
</feature>
<evidence type="ECO:0000259" key="1">
    <source>
        <dbReference type="Pfam" id="PF03184"/>
    </source>
</evidence>
<evidence type="ECO:0000313" key="3">
    <source>
        <dbReference type="Proteomes" id="UP000295264"/>
    </source>
</evidence>
<proteinExistence type="predicted"/>
<dbReference type="PANTHER" id="PTHR19303:SF26">
    <property type="entry name" value="TIGGER TRANSPOSABLE ELEMENT-DERIVED PROTEIN 1"/>
    <property type="match status" value="1"/>
</dbReference>
<feature type="domain" description="DDE-1" evidence="1">
    <location>
        <begin position="39"/>
        <end position="99"/>
    </location>
</feature>
<accession>A0A484GNV2</accession>
<evidence type="ECO:0000313" key="2">
    <source>
        <dbReference type="EMBL" id="TEA37517.1"/>
    </source>
</evidence>
<organism evidence="2 3">
    <name type="scientific">Sousa chinensis</name>
    <name type="common">Indo-pacific humpbacked dolphin</name>
    <name type="synonym">Steno chinensis</name>
    <dbReference type="NCBI Taxonomy" id="103600"/>
    <lineage>
        <taxon>Eukaryota</taxon>
        <taxon>Metazoa</taxon>
        <taxon>Chordata</taxon>
        <taxon>Craniata</taxon>
        <taxon>Vertebrata</taxon>
        <taxon>Euteleostomi</taxon>
        <taxon>Mammalia</taxon>
        <taxon>Eutheria</taxon>
        <taxon>Laurasiatheria</taxon>
        <taxon>Artiodactyla</taxon>
        <taxon>Whippomorpha</taxon>
        <taxon>Cetacea</taxon>
        <taxon>Odontoceti</taxon>
        <taxon>Delphinidae</taxon>
        <taxon>Sousa</taxon>
    </lineage>
</organism>
<protein>
    <recommendedName>
        <fullName evidence="1">DDE-1 domain-containing protein</fullName>
    </recommendedName>
</protein>
<dbReference type="EMBL" id="QWLN02005367">
    <property type="protein sequence ID" value="TEA37517.1"/>
    <property type="molecule type" value="Genomic_DNA"/>
</dbReference>
<dbReference type="InterPro" id="IPR004875">
    <property type="entry name" value="DDE_SF_endonuclease_dom"/>
</dbReference>
<sequence length="99" mass="11266">YSPKQVFNVDETGLYWKRMPDQSYISKEEKSMAGYRAAKDKLTLLSGGNASGDMKLKPLLVYHSENPRALKNIAKGSLPVVWKSNPKAWVTQAIFQDWF</sequence>
<dbReference type="GO" id="GO:0003677">
    <property type="term" value="F:DNA binding"/>
    <property type="evidence" value="ECO:0007669"/>
    <property type="project" value="TreeGrafter"/>
</dbReference>
<name>A0A484GNV2_SOUCH</name>
<reference evidence="2 3" key="1">
    <citation type="journal article" date="2018" name="Genomics">
        <title>Molecular footprints of inshore aquatic adaptation in Indo-Pacific humpback dolphin (Sousa chinensis).</title>
        <authorList>
            <person name="Ming Y."/>
            <person name="Jian J."/>
            <person name="Yu F."/>
            <person name="Yu X."/>
            <person name="Wang J."/>
            <person name="Liu W."/>
        </authorList>
    </citation>
    <scope>NUCLEOTIDE SEQUENCE [LARGE SCALE GENOMIC DNA]</scope>
    <source>
        <strain evidence="2">MY-2018</strain>
        <tissue evidence="2">Skin</tissue>
    </source>
</reference>
<gene>
    <name evidence="2" type="ORF">DBR06_SOUSAS8810052</name>
</gene>
<dbReference type="InterPro" id="IPR050863">
    <property type="entry name" value="CenT-Element_Derived"/>
</dbReference>
<feature type="non-terminal residue" evidence="2">
    <location>
        <position position="99"/>
    </location>
</feature>
<comment type="caution">
    <text evidence="2">The sequence shown here is derived from an EMBL/GenBank/DDBJ whole genome shotgun (WGS) entry which is preliminary data.</text>
</comment>